<gene>
    <name evidence="2" type="ORF">EHO51_02400</name>
</gene>
<dbReference type="Gene3D" id="3.60.15.10">
    <property type="entry name" value="Ribonuclease Z/Hydroxyacylglutathione hydrolase-like"/>
    <property type="match status" value="1"/>
</dbReference>
<protein>
    <submittedName>
        <fullName evidence="2">MBL fold metallo-hydrolase</fullName>
    </submittedName>
</protein>
<evidence type="ECO:0000259" key="1">
    <source>
        <dbReference type="Pfam" id="PF19583"/>
    </source>
</evidence>
<dbReference type="PANTHER" id="PTHR43717:SF1">
    <property type="entry name" value="ANAEROBIC NITRIC OXIDE REDUCTASE FLAVORUBREDOXIN"/>
    <property type="match status" value="1"/>
</dbReference>
<reference evidence="2 3" key="1">
    <citation type="submission" date="2018-11" db="EMBL/GenBank/DDBJ databases">
        <title>Genome squencing of methanotrophic bacteria isolated from alkaline groundwater in Korea.</title>
        <authorList>
            <person name="Nguyen L.N."/>
        </authorList>
    </citation>
    <scope>NUCLEOTIDE SEQUENCE [LARGE SCALE GENOMIC DNA]</scope>
    <source>
        <strain evidence="2 3">GW6</strain>
    </source>
</reference>
<dbReference type="EMBL" id="CP034086">
    <property type="protein sequence ID" value="AZG75682.1"/>
    <property type="molecule type" value="Genomic_DNA"/>
</dbReference>
<organism evidence="2 3">
    <name type="scientific">Methylocystis rosea</name>
    <dbReference type="NCBI Taxonomy" id="173366"/>
    <lineage>
        <taxon>Bacteria</taxon>
        <taxon>Pseudomonadati</taxon>
        <taxon>Pseudomonadota</taxon>
        <taxon>Alphaproteobacteria</taxon>
        <taxon>Hyphomicrobiales</taxon>
        <taxon>Methylocystaceae</taxon>
        <taxon>Methylocystis</taxon>
    </lineage>
</organism>
<sequence>METKVDEIAERIYRFSTFAPEIAAPAGFTFNQFLIDADEPLLFHCGPRSLFPCVSKALAAIMPIERLRWISFGHVEADECGAMNLWLAAAPQAQVVHGQTACMVSLNDLADRPPRALADGEILDIGGRRVRYIDTPHVPHAWESGLIYEETTRTLFCGDLLTQIGQGPAITTERVLEAAMTAENAFQATSLTPMTGPTIRMLAALEPRRLAVMHGSSFEGDCAALLSQLADFYDAALAAKSGHPRSP</sequence>
<dbReference type="PANTHER" id="PTHR43717">
    <property type="entry name" value="ANAEROBIC NITRIC OXIDE REDUCTASE FLAVORUBREDOXIN"/>
    <property type="match status" value="1"/>
</dbReference>
<evidence type="ECO:0000313" key="2">
    <source>
        <dbReference type="EMBL" id="AZG75682.1"/>
    </source>
</evidence>
<evidence type="ECO:0000313" key="3">
    <source>
        <dbReference type="Proteomes" id="UP000273982"/>
    </source>
</evidence>
<dbReference type="RefSeq" id="WP_124737547.1">
    <property type="nucleotide sequence ID" value="NZ_CP034086.1"/>
</dbReference>
<dbReference type="Proteomes" id="UP000273982">
    <property type="component" value="Chromosome"/>
</dbReference>
<dbReference type="SUPFAM" id="SSF56281">
    <property type="entry name" value="Metallo-hydrolase/oxidoreductase"/>
    <property type="match status" value="1"/>
</dbReference>
<feature type="domain" description="ODP" evidence="1">
    <location>
        <begin position="29"/>
        <end position="186"/>
    </location>
</feature>
<proteinExistence type="predicted"/>
<dbReference type="Pfam" id="PF19583">
    <property type="entry name" value="ODP"/>
    <property type="match status" value="1"/>
</dbReference>
<name>A0A3G8M3G8_9HYPH</name>
<dbReference type="KEGG" id="mros:EHO51_02400"/>
<dbReference type="GO" id="GO:0016787">
    <property type="term" value="F:hydrolase activity"/>
    <property type="evidence" value="ECO:0007669"/>
    <property type="project" value="UniProtKB-KW"/>
</dbReference>
<keyword evidence="2" id="KW-0378">Hydrolase</keyword>
<dbReference type="AlphaFoldDB" id="A0A3G8M3G8"/>
<dbReference type="InterPro" id="IPR036866">
    <property type="entry name" value="RibonucZ/Hydroxyglut_hydro"/>
</dbReference>
<accession>A0A3G8M3G8</accession>
<dbReference type="InterPro" id="IPR045761">
    <property type="entry name" value="ODP_dom"/>
</dbReference>